<keyword evidence="2" id="KW-1185">Reference proteome</keyword>
<sequence length="65" mass="7402">AKFGAEGTKESARNEKITKKSLKVKSRAYAYVLPCLGRHVLARTGPYTYAPERPMRTYQWPDLSL</sequence>
<proteinExistence type="predicted"/>
<accession>A0ABU6WZH1</accession>
<name>A0ABU6WZH1_9FABA</name>
<comment type="caution">
    <text evidence="1">The sequence shown here is derived from an EMBL/GenBank/DDBJ whole genome shotgun (WGS) entry which is preliminary data.</text>
</comment>
<reference evidence="1 2" key="1">
    <citation type="journal article" date="2023" name="Plants (Basel)">
        <title>Bridging the Gap: Combining Genomics and Transcriptomics Approaches to Understand Stylosanthes scabra, an Orphan Legume from the Brazilian Caatinga.</title>
        <authorList>
            <person name="Ferreira-Neto J.R.C."/>
            <person name="da Silva M.D."/>
            <person name="Binneck E."/>
            <person name="de Melo N.F."/>
            <person name="da Silva R.H."/>
            <person name="de Melo A.L.T.M."/>
            <person name="Pandolfi V."/>
            <person name="Bustamante F.O."/>
            <person name="Brasileiro-Vidal A.C."/>
            <person name="Benko-Iseppon A.M."/>
        </authorList>
    </citation>
    <scope>NUCLEOTIDE SEQUENCE [LARGE SCALE GENOMIC DNA]</scope>
    <source>
        <tissue evidence="1">Leaves</tissue>
    </source>
</reference>
<evidence type="ECO:0000313" key="2">
    <source>
        <dbReference type="Proteomes" id="UP001341840"/>
    </source>
</evidence>
<dbReference type="EMBL" id="JASCZI010183707">
    <property type="protein sequence ID" value="MED6189638.1"/>
    <property type="molecule type" value="Genomic_DNA"/>
</dbReference>
<dbReference type="Proteomes" id="UP001341840">
    <property type="component" value="Unassembled WGS sequence"/>
</dbReference>
<gene>
    <name evidence="1" type="ORF">PIB30_098027</name>
</gene>
<protein>
    <submittedName>
        <fullName evidence="1">Uncharacterized protein</fullName>
    </submittedName>
</protein>
<evidence type="ECO:0000313" key="1">
    <source>
        <dbReference type="EMBL" id="MED6189638.1"/>
    </source>
</evidence>
<organism evidence="1 2">
    <name type="scientific">Stylosanthes scabra</name>
    <dbReference type="NCBI Taxonomy" id="79078"/>
    <lineage>
        <taxon>Eukaryota</taxon>
        <taxon>Viridiplantae</taxon>
        <taxon>Streptophyta</taxon>
        <taxon>Embryophyta</taxon>
        <taxon>Tracheophyta</taxon>
        <taxon>Spermatophyta</taxon>
        <taxon>Magnoliopsida</taxon>
        <taxon>eudicotyledons</taxon>
        <taxon>Gunneridae</taxon>
        <taxon>Pentapetalae</taxon>
        <taxon>rosids</taxon>
        <taxon>fabids</taxon>
        <taxon>Fabales</taxon>
        <taxon>Fabaceae</taxon>
        <taxon>Papilionoideae</taxon>
        <taxon>50 kb inversion clade</taxon>
        <taxon>dalbergioids sensu lato</taxon>
        <taxon>Dalbergieae</taxon>
        <taxon>Pterocarpus clade</taxon>
        <taxon>Stylosanthes</taxon>
    </lineage>
</organism>
<feature type="non-terminal residue" evidence="1">
    <location>
        <position position="1"/>
    </location>
</feature>